<dbReference type="AlphaFoldDB" id="A0A1E3WF63"/>
<evidence type="ECO:0008006" key="9">
    <source>
        <dbReference type="Google" id="ProtNLM"/>
    </source>
</evidence>
<dbReference type="EMBL" id="LPWD01000006">
    <property type="protein sequence ID" value="ODS04162.1"/>
    <property type="molecule type" value="Genomic_DNA"/>
</dbReference>
<evidence type="ECO:0000313" key="8">
    <source>
        <dbReference type="Proteomes" id="UP000095042"/>
    </source>
</evidence>
<evidence type="ECO:0000313" key="7">
    <source>
        <dbReference type="EMBL" id="ODS04162.1"/>
    </source>
</evidence>
<dbReference type="GO" id="GO:0016020">
    <property type="term" value="C:membrane"/>
    <property type="evidence" value="ECO:0007669"/>
    <property type="project" value="InterPro"/>
</dbReference>
<name>A0A1E3WF63_9HYPH</name>
<evidence type="ECO:0000256" key="1">
    <source>
        <dbReference type="ARBA" id="ARBA00023224"/>
    </source>
</evidence>
<dbReference type="OrthoDB" id="3289104at2"/>
<dbReference type="Gene3D" id="1.10.287.950">
    <property type="entry name" value="Methyl-accepting chemotaxis protein"/>
    <property type="match status" value="1"/>
</dbReference>
<feature type="transmembrane region" description="Helical" evidence="4">
    <location>
        <begin position="34"/>
        <end position="56"/>
    </location>
</feature>
<keyword evidence="4" id="KW-1133">Transmembrane helix</keyword>
<evidence type="ECO:0000256" key="4">
    <source>
        <dbReference type="SAM" id="Phobius"/>
    </source>
</evidence>
<keyword evidence="4" id="KW-0472">Membrane</keyword>
<comment type="similarity">
    <text evidence="2">Belongs to the methyl-accepting chemotaxis (MCP) protein family.</text>
</comment>
<dbReference type="PROSITE" id="PS50111">
    <property type="entry name" value="CHEMOTAXIS_TRANSDUC_2"/>
    <property type="match status" value="1"/>
</dbReference>
<dbReference type="InterPro" id="IPR003660">
    <property type="entry name" value="HAMP_dom"/>
</dbReference>
<dbReference type="SUPFAM" id="SSF58104">
    <property type="entry name" value="Methyl-accepting chemotaxis protein (MCP) signaling domain"/>
    <property type="match status" value="1"/>
</dbReference>
<dbReference type="PANTHER" id="PTHR32089">
    <property type="entry name" value="METHYL-ACCEPTING CHEMOTAXIS PROTEIN MCPB"/>
    <property type="match status" value="1"/>
</dbReference>
<gene>
    <name evidence="7" type="ORF">AUC71_05435</name>
</gene>
<accession>A0A1E3WF63</accession>
<feature type="domain" description="HAMP" evidence="6">
    <location>
        <begin position="54"/>
        <end position="102"/>
    </location>
</feature>
<sequence length="271" mass="27917">MTSIRKAWLPSAAIAIPLLVAAGLAVFATATLGVIAGILTGLGAALAAVVIVEAPLKSLAAVTHRIAHGDRYAILPRQKPGPLAAIARSVDALRAAVLEADALAVDQRRREAESRLHMASRSFFTRSFRGAVDDVIKTFTDGSAWIGQTATDLEERNRHMHGKVANASDAARAAADDVAAIAVAARGILLSIEQSAGDIGASREASARAAADLASADETMRRLAGTAARIEQVVGLIQTVARQTSLLALNASIEAARAGAAGQASPWSPAR</sequence>
<dbReference type="InterPro" id="IPR004089">
    <property type="entry name" value="MCPsignal_dom"/>
</dbReference>
<dbReference type="GO" id="GO:0007165">
    <property type="term" value="P:signal transduction"/>
    <property type="evidence" value="ECO:0007669"/>
    <property type="project" value="UniProtKB-KW"/>
</dbReference>
<organism evidence="7 8">
    <name type="scientific">Methyloceanibacter marginalis</name>
    <dbReference type="NCBI Taxonomy" id="1774971"/>
    <lineage>
        <taxon>Bacteria</taxon>
        <taxon>Pseudomonadati</taxon>
        <taxon>Pseudomonadota</taxon>
        <taxon>Alphaproteobacteria</taxon>
        <taxon>Hyphomicrobiales</taxon>
        <taxon>Hyphomicrobiaceae</taxon>
        <taxon>Methyloceanibacter</taxon>
    </lineage>
</organism>
<keyword evidence="4" id="KW-0812">Transmembrane</keyword>
<dbReference type="PROSITE" id="PS50885">
    <property type="entry name" value="HAMP"/>
    <property type="match status" value="1"/>
</dbReference>
<keyword evidence="8" id="KW-1185">Reference proteome</keyword>
<feature type="transmembrane region" description="Helical" evidence="4">
    <location>
        <begin position="7"/>
        <end position="28"/>
    </location>
</feature>
<keyword evidence="1 3" id="KW-0807">Transducer</keyword>
<proteinExistence type="inferred from homology"/>
<comment type="caution">
    <text evidence="7">The sequence shown here is derived from an EMBL/GenBank/DDBJ whole genome shotgun (WGS) entry which is preliminary data.</text>
</comment>
<evidence type="ECO:0000256" key="3">
    <source>
        <dbReference type="PROSITE-ProRule" id="PRU00284"/>
    </source>
</evidence>
<evidence type="ECO:0000259" key="5">
    <source>
        <dbReference type="PROSITE" id="PS50111"/>
    </source>
</evidence>
<reference evidence="7 8" key="1">
    <citation type="journal article" date="2016" name="Environ. Microbiol.">
        <title>New Methyloceanibacter diversity from North Sea sediments includes methanotroph containing solely the soluble methane monooxygenase.</title>
        <authorList>
            <person name="Vekeman B."/>
            <person name="Kerckhof F.M."/>
            <person name="Cremers G."/>
            <person name="de Vos P."/>
            <person name="Vandamme P."/>
            <person name="Boon N."/>
            <person name="Op den Camp H.J."/>
            <person name="Heylen K."/>
        </authorList>
    </citation>
    <scope>NUCLEOTIDE SEQUENCE [LARGE SCALE GENOMIC DNA]</scope>
    <source>
        <strain evidence="7 8">R-67177</strain>
    </source>
</reference>
<feature type="domain" description="Methyl-accepting transducer" evidence="5">
    <location>
        <begin position="135"/>
        <end position="264"/>
    </location>
</feature>
<evidence type="ECO:0000256" key="2">
    <source>
        <dbReference type="ARBA" id="ARBA00029447"/>
    </source>
</evidence>
<evidence type="ECO:0000259" key="6">
    <source>
        <dbReference type="PROSITE" id="PS50885"/>
    </source>
</evidence>
<dbReference type="Pfam" id="PF00015">
    <property type="entry name" value="MCPsignal"/>
    <property type="match status" value="1"/>
</dbReference>
<dbReference type="PANTHER" id="PTHR32089:SF112">
    <property type="entry name" value="LYSOZYME-LIKE PROTEIN-RELATED"/>
    <property type="match status" value="1"/>
</dbReference>
<dbReference type="Proteomes" id="UP000095042">
    <property type="component" value="Unassembled WGS sequence"/>
</dbReference>
<protein>
    <recommendedName>
        <fullName evidence="9">Methyl-accepting transducer domain-containing protein</fullName>
    </recommendedName>
</protein>